<keyword evidence="3 6" id="KW-0808">Transferase</keyword>
<keyword evidence="4" id="KW-0658">Purine biosynthesis</keyword>
<evidence type="ECO:0000256" key="1">
    <source>
        <dbReference type="ARBA" id="ARBA00005054"/>
    </source>
</evidence>
<dbReference type="EC" id="2.1.2.2" evidence="2"/>
<dbReference type="OrthoDB" id="5292304at2"/>
<keyword evidence="7" id="KW-1185">Reference proteome</keyword>
<dbReference type="EMBL" id="AP019368">
    <property type="protein sequence ID" value="BBH52717.1"/>
    <property type="molecule type" value="Genomic_DNA"/>
</dbReference>
<reference evidence="6 7" key="1">
    <citation type="submission" date="2018-12" db="EMBL/GenBank/DDBJ databases">
        <title>Rubrispira sanarue gen. nov., sp., nov., a member of the order Silvanigrellales, isolated from a brackish lake in Hamamatsu Japan.</title>
        <authorList>
            <person name="Maejima Y."/>
            <person name="Iino T."/>
            <person name="Muraguchi Y."/>
            <person name="Fukuda K."/>
            <person name="Nojiri H."/>
            <person name="Ohkuma M."/>
            <person name="Moriuchi R."/>
            <person name="Dohra H."/>
            <person name="Kimbara K."/>
            <person name="Shintani M."/>
        </authorList>
    </citation>
    <scope>NUCLEOTIDE SEQUENCE [LARGE SCALE GENOMIC DNA]</scope>
    <source>
        <strain evidence="6 7">RF1110005</strain>
    </source>
</reference>
<dbReference type="Gene3D" id="3.40.50.170">
    <property type="entry name" value="Formyl transferase, N-terminal domain"/>
    <property type="match status" value="1"/>
</dbReference>
<evidence type="ECO:0000256" key="2">
    <source>
        <dbReference type="ARBA" id="ARBA00012254"/>
    </source>
</evidence>
<dbReference type="PANTHER" id="PTHR43369:SF2">
    <property type="entry name" value="PHOSPHORIBOSYLGLYCINAMIDE FORMYLTRANSFERASE"/>
    <property type="match status" value="1"/>
</dbReference>
<dbReference type="SUPFAM" id="SSF53328">
    <property type="entry name" value="Formyltransferase"/>
    <property type="match status" value="1"/>
</dbReference>
<dbReference type="AlphaFoldDB" id="A0A4V0P2C2"/>
<dbReference type="GO" id="GO:0005737">
    <property type="term" value="C:cytoplasm"/>
    <property type="evidence" value="ECO:0007669"/>
    <property type="project" value="TreeGrafter"/>
</dbReference>
<proteinExistence type="predicted"/>
<dbReference type="InterPro" id="IPR036477">
    <property type="entry name" value="Formyl_transf_N_sf"/>
</dbReference>
<dbReference type="RefSeq" id="WP_130607435.1">
    <property type="nucleotide sequence ID" value="NZ_AP019368.1"/>
</dbReference>
<dbReference type="GO" id="GO:0004644">
    <property type="term" value="F:phosphoribosylglycinamide formyltransferase activity"/>
    <property type="evidence" value="ECO:0007669"/>
    <property type="project" value="UniProtKB-EC"/>
</dbReference>
<accession>A0A4V0P2C2</accession>
<dbReference type="Pfam" id="PF00551">
    <property type="entry name" value="Formyl_trans_N"/>
    <property type="match status" value="1"/>
</dbReference>
<evidence type="ECO:0000313" key="7">
    <source>
        <dbReference type="Proteomes" id="UP000291236"/>
    </source>
</evidence>
<evidence type="ECO:0000256" key="3">
    <source>
        <dbReference type="ARBA" id="ARBA00022679"/>
    </source>
</evidence>
<evidence type="ECO:0000256" key="4">
    <source>
        <dbReference type="ARBA" id="ARBA00022755"/>
    </source>
</evidence>
<comment type="pathway">
    <text evidence="1">Purine metabolism; IMP biosynthesis via de novo pathway; N(2)-formyl-N(1)-(5-phospho-D-ribosyl)glycinamide from N(1)-(5-phospho-D-ribosyl)glycinamide (10-formyl THF route): step 1/1.</text>
</comment>
<dbReference type="Proteomes" id="UP000291236">
    <property type="component" value="Chromosome"/>
</dbReference>
<dbReference type="InterPro" id="IPR002376">
    <property type="entry name" value="Formyl_transf_N"/>
</dbReference>
<dbReference type="PANTHER" id="PTHR43369">
    <property type="entry name" value="PHOSPHORIBOSYLGLYCINAMIDE FORMYLTRANSFERASE"/>
    <property type="match status" value="1"/>
</dbReference>
<evidence type="ECO:0000259" key="5">
    <source>
        <dbReference type="Pfam" id="PF00551"/>
    </source>
</evidence>
<evidence type="ECO:0000313" key="6">
    <source>
        <dbReference type="EMBL" id="BBH52717.1"/>
    </source>
</evidence>
<name>A0A4V0P2C2_FLUSA</name>
<protein>
    <recommendedName>
        <fullName evidence="2">phosphoribosylglycinamide formyltransferase 1</fullName>
        <ecNumber evidence="2">2.1.2.2</ecNumber>
    </recommendedName>
</protein>
<dbReference type="GO" id="GO:0006189">
    <property type="term" value="P:'de novo' IMP biosynthetic process"/>
    <property type="evidence" value="ECO:0007669"/>
    <property type="project" value="TreeGrafter"/>
</dbReference>
<dbReference type="KEGG" id="sbf:JCM31447_11590"/>
<organism evidence="6 7">
    <name type="scientific">Fluviispira sanaruensis</name>
    <dbReference type="NCBI Taxonomy" id="2493639"/>
    <lineage>
        <taxon>Bacteria</taxon>
        <taxon>Pseudomonadati</taxon>
        <taxon>Bdellovibrionota</taxon>
        <taxon>Oligoflexia</taxon>
        <taxon>Silvanigrellales</taxon>
        <taxon>Silvanigrellaceae</taxon>
        <taxon>Fluviispira</taxon>
    </lineage>
</organism>
<gene>
    <name evidence="6" type="ORF">JCM31447_11590</name>
</gene>
<feature type="domain" description="Formyl transferase N-terminal" evidence="5">
    <location>
        <begin position="2"/>
        <end position="180"/>
    </location>
</feature>
<sequence length="197" mass="22248">MIVVFASGSGTNFEAIANAFPMDVKALICNKETALVIKKAQNKNIPCFVIPHTHYLSRADHEIEIINKLTTIKNIKVIVLAGYMRVLTHTFFTELKNIQPPPLLINLHPANLNTYKGANAYEYAIKNHFSRWELTVHEVIEELDAGPVLSSIEFPILPLESAHQLQERVRPLEHKLLTSTLAKILGQEKNIYDKSNL</sequence>